<organism evidence="3 4">
    <name type="scientific">Mycobacterium haemophilum</name>
    <dbReference type="NCBI Taxonomy" id="29311"/>
    <lineage>
        <taxon>Bacteria</taxon>
        <taxon>Bacillati</taxon>
        <taxon>Actinomycetota</taxon>
        <taxon>Actinomycetes</taxon>
        <taxon>Mycobacteriales</taxon>
        <taxon>Mycobacteriaceae</taxon>
        <taxon>Mycobacterium</taxon>
    </lineage>
</organism>
<evidence type="ECO:0000259" key="2">
    <source>
        <dbReference type="Pfam" id="PF00582"/>
    </source>
</evidence>
<sequence>MTHLQESLPIVVGIDGSGAAVAAARWAVDEAIIRDVPLQLVHATDVDTDAGGPGEDFTLYIRRAEPLLRAADEAVTATGKTVKVETAVVGAGPRVGLLTKSRHAAMVCVGSGGVGRAGRALEGSTAAALANAAFCPVAIIRADMTTANRVGWIVVSVGDSPECDVVVEHAFSEAALRGAPLLALEIRPCLHRDGKFDQLLQPWRHRYPDVRVQSAAAPEGLGEFVSTSKEPIQLAVIGGADASGLLRFVDQHAQPSIFDHCSVLVVRI</sequence>
<evidence type="ECO:0000313" key="3">
    <source>
        <dbReference type="EMBL" id="KLO39050.1"/>
    </source>
</evidence>
<gene>
    <name evidence="3" type="ORF">ABH38_01445</name>
</gene>
<dbReference type="STRING" id="1202450.B586_16890"/>
<dbReference type="InterPro" id="IPR006015">
    <property type="entry name" value="Universal_stress_UspA"/>
</dbReference>
<reference evidence="3 4" key="1">
    <citation type="submission" date="2015-05" db="EMBL/GenBank/DDBJ databases">
        <title>Genome sequence of Mycobacterium haemophilum.</title>
        <authorList>
            <person name="Greninger A.L."/>
            <person name="Cunningham G."/>
            <person name="Miller S."/>
        </authorList>
    </citation>
    <scope>NUCLEOTIDE SEQUENCE [LARGE SCALE GENOMIC DNA]</scope>
    <source>
        <strain evidence="4">UC1</strain>
    </source>
</reference>
<dbReference type="RefSeq" id="WP_047313246.1">
    <property type="nucleotide sequence ID" value="NZ_LDPQ01000001.1"/>
</dbReference>
<comment type="similarity">
    <text evidence="1">Belongs to the universal stress protein A family.</text>
</comment>
<dbReference type="Gene3D" id="3.40.50.620">
    <property type="entry name" value="HUPs"/>
    <property type="match status" value="2"/>
</dbReference>
<dbReference type="InterPro" id="IPR006016">
    <property type="entry name" value="UspA"/>
</dbReference>
<proteinExistence type="inferred from homology"/>
<accession>A0A0I9UQQ1</accession>
<dbReference type="PANTHER" id="PTHR46268:SF6">
    <property type="entry name" value="UNIVERSAL STRESS PROTEIN UP12"/>
    <property type="match status" value="1"/>
</dbReference>
<dbReference type="Proteomes" id="UP000036334">
    <property type="component" value="Unassembled WGS sequence"/>
</dbReference>
<dbReference type="PANTHER" id="PTHR46268">
    <property type="entry name" value="STRESS RESPONSE PROTEIN NHAX"/>
    <property type="match status" value="1"/>
</dbReference>
<evidence type="ECO:0000313" key="4">
    <source>
        <dbReference type="Proteomes" id="UP000036334"/>
    </source>
</evidence>
<name>A0A0I9UQQ1_9MYCO</name>
<dbReference type="SUPFAM" id="SSF52402">
    <property type="entry name" value="Adenine nucleotide alpha hydrolases-like"/>
    <property type="match status" value="1"/>
</dbReference>
<keyword evidence="4" id="KW-1185">Reference proteome</keyword>
<protein>
    <recommendedName>
        <fullName evidence="2">UspA domain-containing protein</fullName>
    </recommendedName>
</protein>
<feature type="domain" description="UspA" evidence="2">
    <location>
        <begin position="9"/>
        <end position="141"/>
    </location>
</feature>
<comment type="caution">
    <text evidence="3">The sequence shown here is derived from an EMBL/GenBank/DDBJ whole genome shotgun (WGS) entry which is preliminary data.</text>
</comment>
<dbReference type="AlphaFoldDB" id="A0A0I9UQQ1"/>
<dbReference type="EMBL" id="LDPR01000001">
    <property type="protein sequence ID" value="KLO39050.1"/>
    <property type="molecule type" value="Genomic_DNA"/>
</dbReference>
<evidence type="ECO:0000256" key="1">
    <source>
        <dbReference type="ARBA" id="ARBA00008791"/>
    </source>
</evidence>
<dbReference type="PRINTS" id="PR01438">
    <property type="entry name" value="UNVRSLSTRESS"/>
</dbReference>
<dbReference type="Pfam" id="PF00582">
    <property type="entry name" value="Usp"/>
    <property type="match status" value="1"/>
</dbReference>
<dbReference type="PATRIC" id="fig|29311.18.peg.315"/>
<dbReference type="InterPro" id="IPR014729">
    <property type="entry name" value="Rossmann-like_a/b/a_fold"/>
</dbReference>